<feature type="region of interest" description="Disordered" evidence="8">
    <location>
        <begin position="437"/>
        <end position="469"/>
    </location>
</feature>
<evidence type="ECO:0000256" key="6">
    <source>
        <dbReference type="ARBA" id="ARBA00023242"/>
    </source>
</evidence>
<organism evidence="10 11">
    <name type="scientific">Phlebiopsis gigantea (strain 11061_1 CR5-6)</name>
    <name type="common">White-rot fungus</name>
    <name type="synonym">Peniophora gigantea</name>
    <dbReference type="NCBI Taxonomy" id="745531"/>
    <lineage>
        <taxon>Eukaryota</taxon>
        <taxon>Fungi</taxon>
        <taxon>Dikarya</taxon>
        <taxon>Basidiomycota</taxon>
        <taxon>Agaricomycotina</taxon>
        <taxon>Agaricomycetes</taxon>
        <taxon>Polyporales</taxon>
        <taxon>Phanerochaetaceae</taxon>
        <taxon>Phlebiopsis</taxon>
    </lineage>
</organism>
<feature type="compositionally biased region" description="Polar residues" evidence="8">
    <location>
        <begin position="590"/>
        <end position="602"/>
    </location>
</feature>
<reference evidence="10 11" key="1">
    <citation type="journal article" date="2014" name="PLoS Genet.">
        <title>Analysis of the Phlebiopsis gigantea genome, transcriptome and secretome provides insight into its pioneer colonization strategies of wood.</title>
        <authorList>
            <person name="Hori C."/>
            <person name="Ishida T."/>
            <person name="Igarashi K."/>
            <person name="Samejima M."/>
            <person name="Suzuki H."/>
            <person name="Master E."/>
            <person name="Ferreira P."/>
            <person name="Ruiz-Duenas F.J."/>
            <person name="Held B."/>
            <person name="Canessa P."/>
            <person name="Larrondo L.F."/>
            <person name="Schmoll M."/>
            <person name="Druzhinina I.S."/>
            <person name="Kubicek C.P."/>
            <person name="Gaskell J.A."/>
            <person name="Kersten P."/>
            <person name="St John F."/>
            <person name="Glasner J."/>
            <person name="Sabat G."/>
            <person name="Splinter BonDurant S."/>
            <person name="Syed K."/>
            <person name="Yadav J."/>
            <person name="Mgbeahuruike A.C."/>
            <person name="Kovalchuk A."/>
            <person name="Asiegbu F.O."/>
            <person name="Lackner G."/>
            <person name="Hoffmeister D."/>
            <person name="Rencoret J."/>
            <person name="Gutierrez A."/>
            <person name="Sun H."/>
            <person name="Lindquist E."/>
            <person name="Barry K."/>
            <person name="Riley R."/>
            <person name="Grigoriev I.V."/>
            <person name="Henrissat B."/>
            <person name="Kues U."/>
            <person name="Berka R.M."/>
            <person name="Martinez A.T."/>
            <person name="Covert S.F."/>
            <person name="Blanchette R.A."/>
            <person name="Cullen D."/>
        </authorList>
    </citation>
    <scope>NUCLEOTIDE SEQUENCE [LARGE SCALE GENOMIC DNA]</scope>
    <source>
        <strain evidence="10 11">11061_1 CR5-6</strain>
    </source>
</reference>
<feature type="domain" description="BZIP" evidence="9">
    <location>
        <begin position="214"/>
        <end position="277"/>
    </location>
</feature>
<feature type="region of interest" description="Disordered" evidence="8">
    <location>
        <begin position="16"/>
        <end position="59"/>
    </location>
</feature>
<name>A0A0C3S6I6_PHLG1</name>
<dbReference type="HOGENOM" id="CLU_012917_0_0_1"/>
<comment type="similarity">
    <text evidence="2">Belongs to the bZIP family.</text>
</comment>
<feature type="region of interest" description="Disordered" evidence="8">
    <location>
        <begin position="590"/>
        <end position="614"/>
    </location>
</feature>
<evidence type="ECO:0000256" key="1">
    <source>
        <dbReference type="ARBA" id="ARBA00004123"/>
    </source>
</evidence>
<dbReference type="AlphaFoldDB" id="A0A0C3S6I6"/>
<evidence type="ECO:0000256" key="8">
    <source>
        <dbReference type="SAM" id="MobiDB-lite"/>
    </source>
</evidence>
<evidence type="ECO:0000256" key="3">
    <source>
        <dbReference type="ARBA" id="ARBA00023015"/>
    </source>
</evidence>
<dbReference type="PANTHER" id="PTHR47416:SF8">
    <property type="entry name" value="BASIC-LEUCINE ZIPPER TRANSCRIPTION FACTOR E-RELATED"/>
    <property type="match status" value="1"/>
</dbReference>
<keyword evidence="3" id="KW-0805">Transcription regulation</keyword>
<keyword evidence="7" id="KW-0175">Coiled coil</keyword>
<dbReference type="PROSITE" id="PS00036">
    <property type="entry name" value="BZIP_BASIC"/>
    <property type="match status" value="1"/>
</dbReference>
<proteinExistence type="inferred from homology"/>
<sequence length="632" mass="68014">MMAEFQQPSNFEDFFNFEMLAGPSSGPGSSSRSSTNSPAPSFGALPPTPPNPFDLAYDPTSTYFTLFDDELSKLDPQAIAPMSSVSTDFMGTFPPAEESSSDSSGDSPSTIDPQLVETPATSAQSEFGGEDDDVHEEEELPIPEDDDDDDLADIIPIKVGGKGKQRKGTVQSGGVVKKIGGGKKNEELKPAGMLSTTTMDPDDWRPTPEEYKKMSSKEKRQLRNKISARNFRVRRKEYITTLEGDIAERDRLLDAIRTELRNTSDENRALRQEIDALKKALIAGRAETPILPPPAPLPPISAAAALVSSGLKSPPPTPSPQSPMVTPNVHKDLPMSPRLAGRNFWGGNHGFGGITPVHTTLVPDLASVLSGKPSIASKRNVALQENINPMLNGQMQPEKTMELSLPMTPFDSFTETNPFTMKTLDAYRMHLWTRMAQMQAHQHQQKDTQAQASPSRSPSSSPQLSGLAGNLRPHYFAKGGVLTSVLSGKSATSAYPSPPSTPPTLHAALPSQASSSKHQQPHMPNAQQVMLASMASQTLFGKLGSAFWEAFSGGSIVPGSSPSKLDTDKVRRVLEGKAVLRVVDVDAPSTATPSVGLSSSERLTPPRSPRLSTPVGEKKCINLEKMFGTLHI</sequence>
<gene>
    <name evidence="10" type="ORF">PHLGIDRAFT_33148</name>
</gene>
<dbReference type="CDD" id="cd14810">
    <property type="entry name" value="bZIP_u1"/>
    <property type="match status" value="1"/>
</dbReference>
<dbReference type="GO" id="GO:0005634">
    <property type="term" value="C:nucleus"/>
    <property type="evidence" value="ECO:0007669"/>
    <property type="project" value="UniProtKB-SubCell"/>
</dbReference>
<dbReference type="SMART" id="SM00338">
    <property type="entry name" value="BRLZ"/>
    <property type="match status" value="1"/>
</dbReference>
<keyword evidence="6" id="KW-0539">Nucleus</keyword>
<dbReference type="STRING" id="745531.A0A0C3S6I6"/>
<dbReference type="GO" id="GO:0003700">
    <property type="term" value="F:DNA-binding transcription factor activity"/>
    <property type="evidence" value="ECO:0007669"/>
    <property type="project" value="InterPro"/>
</dbReference>
<dbReference type="Gene3D" id="1.20.5.170">
    <property type="match status" value="1"/>
</dbReference>
<dbReference type="Proteomes" id="UP000053257">
    <property type="component" value="Unassembled WGS sequence"/>
</dbReference>
<dbReference type="GO" id="GO:0003677">
    <property type="term" value="F:DNA binding"/>
    <property type="evidence" value="ECO:0007669"/>
    <property type="project" value="UniProtKB-KW"/>
</dbReference>
<feature type="region of interest" description="Disordered" evidence="8">
    <location>
        <begin position="489"/>
        <end position="524"/>
    </location>
</feature>
<feature type="region of interest" description="Disordered" evidence="8">
    <location>
        <begin position="85"/>
        <end position="206"/>
    </location>
</feature>
<accession>A0A0C3S6I6</accession>
<feature type="compositionally biased region" description="Low complexity" evidence="8">
    <location>
        <begin position="22"/>
        <end position="41"/>
    </location>
</feature>
<feature type="compositionally biased region" description="Acidic residues" evidence="8">
    <location>
        <begin position="128"/>
        <end position="152"/>
    </location>
</feature>
<evidence type="ECO:0000256" key="5">
    <source>
        <dbReference type="ARBA" id="ARBA00023163"/>
    </source>
</evidence>
<evidence type="ECO:0000259" key="9">
    <source>
        <dbReference type="PROSITE" id="PS50217"/>
    </source>
</evidence>
<dbReference type="OrthoDB" id="5571888at2759"/>
<keyword evidence="4" id="KW-0238">DNA-binding</keyword>
<dbReference type="SUPFAM" id="SSF57959">
    <property type="entry name" value="Leucine zipper domain"/>
    <property type="match status" value="1"/>
</dbReference>
<dbReference type="PANTHER" id="PTHR47416">
    <property type="entry name" value="BASIC-LEUCINE ZIPPER TRANSCRIPTION FACTOR F-RELATED"/>
    <property type="match status" value="1"/>
</dbReference>
<comment type="subcellular location">
    <subcellularLocation>
        <location evidence="1">Nucleus</location>
    </subcellularLocation>
</comment>
<feature type="coiled-coil region" evidence="7">
    <location>
        <begin position="253"/>
        <end position="287"/>
    </location>
</feature>
<keyword evidence="11" id="KW-1185">Reference proteome</keyword>
<dbReference type="InterPro" id="IPR004827">
    <property type="entry name" value="bZIP"/>
</dbReference>
<dbReference type="InterPro" id="IPR046347">
    <property type="entry name" value="bZIP_sf"/>
</dbReference>
<evidence type="ECO:0000313" key="11">
    <source>
        <dbReference type="Proteomes" id="UP000053257"/>
    </source>
</evidence>
<evidence type="ECO:0000256" key="7">
    <source>
        <dbReference type="SAM" id="Coils"/>
    </source>
</evidence>
<dbReference type="EMBL" id="KN840443">
    <property type="protein sequence ID" value="KIP11846.1"/>
    <property type="molecule type" value="Genomic_DNA"/>
</dbReference>
<dbReference type="PROSITE" id="PS50217">
    <property type="entry name" value="BZIP"/>
    <property type="match status" value="1"/>
</dbReference>
<evidence type="ECO:0000256" key="4">
    <source>
        <dbReference type="ARBA" id="ARBA00023125"/>
    </source>
</evidence>
<keyword evidence="5" id="KW-0804">Transcription</keyword>
<evidence type="ECO:0000313" key="10">
    <source>
        <dbReference type="EMBL" id="KIP11846.1"/>
    </source>
</evidence>
<evidence type="ECO:0000256" key="2">
    <source>
        <dbReference type="ARBA" id="ARBA00007163"/>
    </source>
</evidence>
<protein>
    <recommendedName>
        <fullName evidence="9">BZIP domain-containing protein</fullName>
    </recommendedName>
</protein>